<dbReference type="AlphaFoldDB" id="A0AAN7QFN1"/>
<feature type="region of interest" description="Disordered" evidence="1">
    <location>
        <begin position="1"/>
        <end position="133"/>
    </location>
</feature>
<organism evidence="2 3">
    <name type="scientific">Trapa incisa</name>
    <dbReference type="NCBI Taxonomy" id="236973"/>
    <lineage>
        <taxon>Eukaryota</taxon>
        <taxon>Viridiplantae</taxon>
        <taxon>Streptophyta</taxon>
        <taxon>Embryophyta</taxon>
        <taxon>Tracheophyta</taxon>
        <taxon>Spermatophyta</taxon>
        <taxon>Magnoliopsida</taxon>
        <taxon>eudicotyledons</taxon>
        <taxon>Gunneridae</taxon>
        <taxon>Pentapetalae</taxon>
        <taxon>rosids</taxon>
        <taxon>malvids</taxon>
        <taxon>Myrtales</taxon>
        <taxon>Lythraceae</taxon>
        <taxon>Trapa</taxon>
    </lineage>
</organism>
<dbReference type="EMBL" id="JAXIOK010000007">
    <property type="protein sequence ID" value="KAK4766441.1"/>
    <property type="molecule type" value="Genomic_DNA"/>
</dbReference>
<evidence type="ECO:0000313" key="3">
    <source>
        <dbReference type="Proteomes" id="UP001345219"/>
    </source>
</evidence>
<sequence>MGRVRGKGRTQNVSAREDLISGQEEKLLTFGKRGRPQKIVNDYSDGDMGNKVEENAPGLKDGKEIKNELDNENGKKRNRCNQAKEDIDSVKDENDVGVKLSATDVAKPVGFRKNGSRRKNMPRRAAEVGVECK</sequence>
<evidence type="ECO:0000256" key="1">
    <source>
        <dbReference type="SAM" id="MobiDB-lite"/>
    </source>
</evidence>
<protein>
    <submittedName>
        <fullName evidence="2">Uncharacterized protein</fullName>
    </submittedName>
</protein>
<accession>A0AAN7QFN1</accession>
<feature type="compositionally biased region" description="Basic and acidic residues" evidence="1">
    <location>
        <begin position="15"/>
        <end position="27"/>
    </location>
</feature>
<feature type="compositionally biased region" description="Basic and acidic residues" evidence="1">
    <location>
        <begin position="48"/>
        <end position="75"/>
    </location>
</feature>
<evidence type="ECO:0000313" key="2">
    <source>
        <dbReference type="EMBL" id="KAK4766441.1"/>
    </source>
</evidence>
<reference evidence="2 3" key="1">
    <citation type="journal article" date="2023" name="Hortic Res">
        <title>Pangenome of water caltrop reveals structural variations and asymmetric subgenome divergence after allopolyploidization.</title>
        <authorList>
            <person name="Zhang X."/>
            <person name="Chen Y."/>
            <person name="Wang L."/>
            <person name="Yuan Y."/>
            <person name="Fang M."/>
            <person name="Shi L."/>
            <person name="Lu R."/>
            <person name="Comes H.P."/>
            <person name="Ma Y."/>
            <person name="Chen Y."/>
            <person name="Huang G."/>
            <person name="Zhou Y."/>
            <person name="Zheng Z."/>
            <person name="Qiu Y."/>
        </authorList>
    </citation>
    <scope>NUCLEOTIDE SEQUENCE [LARGE SCALE GENOMIC DNA]</scope>
    <source>
        <tissue evidence="2">Roots</tissue>
    </source>
</reference>
<keyword evidence="3" id="KW-1185">Reference proteome</keyword>
<comment type="caution">
    <text evidence="2">The sequence shown here is derived from an EMBL/GenBank/DDBJ whole genome shotgun (WGS) entry which is preliminary data.</text>
</comment>
<gene>
    <name evidence="2" type="ORF">SAY87_008083</name>
</gene>
<feature type="compositionally biased region" description="Basic and acidic residues" evidence="1">
    <location>
        <begin position="124"/>
        <end position="133"/>
    </location>
</feature>
<proteinExistence type="predicted"/>
<dbReference type="PANTHER" id="PTHR34055:SF7">
    <property type="entry name" value="NEUROFILAMENT MEDIUM POLYPEPTIDE-LIKE"/>
    <property type="match status" value="1"/>
</dbReference>
<feature type="compositionally biased region" description="Basic and acidic residues" evidence="1">
    <location>
        <begin position="82"/>
        <end position="96"/>
    </location>
</feature>
<dbReference type="PANTHER" id="PTHR34055">
    <property type="entry name" value="OS09G0491596 PROTEIN"/>
    <property type="match status" value="1"/>
</dbReference>
<name>A0AAN7QFN1_9MYRT</name>
<dbReference type="Proteomes" id="UP001345219">
    <property type="component" value="Chromosome 7"/>
</dbReference>